<evidence type="ECO:0000313" key="2">
    <source>
        <dbReference type="Proteomes" id="UP000660680"/>
    </source>
</evidence>
<dbReference type="AlphaFoldDB" id="A0A918GR70"/>
<name>A0A918GR70_9PSEU</name>
<dbReference type="Proteomes" id="UP000660680">
    <property type="component" value="Unassembled WGS sequence"/>
</dbReference>
<organism evidence="1 2">
    <name type="scientific">Actinokineospora fastidiosa</name>
    <dbReference type="NCBI Taxonomy" id="1816"/>
    <lineage>
        <taxon>Bacteria</taxon>
        <taxon>Bacillati</taxon>
        <taxon>Actinomycetota</taxon>
        <taxon>Actinomycetes</taxon>
        <taxon>Pseudonocardiales</taxon>
        <taxon>Pseudonocardiaceae</taxon>
        <taxon>Actinokineospora</taxon>
    </lineage>
</organism>
<reference evidence="1" key="2">
    <citation type="submission" date="2020-09" db="EMBL/GenBank/DDBJ databases">
        <authorList>
            <person name="Sun Q."/>
            <person name="Ohkuma M."/>
        </authorList>
    </citation>
    <scope>NUCLEOTIDE SEQUENCE</scope>
    <source>
        <strain evidence="1">JCM 3276</strain>
    </source>
</reference>
<keyword evidence="2" id="KW-1185">Reference proteome</keyword>
<accession>A0A918GR70</accession>
<sequence length="58" mass="6196">MSVLDIAPVRTSELTDEVEALLNAPEPEGVFRETEKCALLLLAAGVGLLAPPTPRPKR</sequence>
<evidence type="ECO:0000313" key="1">
    <source>
        <dbReference type="EMBL" id="GGS55177.1"/>
    </source>
</evidence>
<proteinExistence type="predicted"/>
<protein>
    <submittedName>
        <fullName evidence="1">Uncharacterized protein</fullName>
    </submittedName>
</protein>
<dbReference type="RefSeq" id="WP_189213771.1">
    <property type="nucleotide sequence ID" value="NZ_BMRB01000007.1"/>
</dbReference>
<comment type="caution">
    <text evidence="1">The sequence shown here is derived from an EMBL/GenBank/DDBJ whole genome shotgun (WGS) entry which is preliminary data.</text>
</comment>
<gene>
    <name evidence="1" type="ORF">GCM10010171_57970</name>
</gene>
<dbReference type="EMBL" id="BMRB01000007">
    <property type="protein sequence ID" value="GGS55177.1"/>
    <property type="molecule type" value="Genomic_DNA"/>
</dbReference>
<reference evidence="1" key="1">
    <citation type="journal article" date="2014" name="Int. J. Syst. Evol. Microbiol.">
        <title>Complete genome sequence of Corynebacterium casei LMG S-19264T (=DSM 44701T), isolated from a smear-ripened cheese.</title>
        <authorList>
            <consortium name="US DOE Joint Genome Institute (JGI-PGF)"/>
            <person name="Walter F."/>
            <person name="Albersmeier A."/>
            <person name="Kalinowski J."/>
            <person name="Ruckert C."/>
        </authorList>
    </citation>
    <scope>NUCLEOTIDE SEQUENCE</scope>
    <source>
        <strain evidence="1">JCM 3276</strain>
    </source>
</reference>